<dbReference type="OrthoDB" id="3476732at2"/>
<dbReference type="KEGG" id="sgv:B1H19_37495"/>
<keyword evidence="2" id="KW-1185">Reference proteome</keyword>
<accession>A0A1V0U1U4</accession>
<dbReference type="STRING" id="553510.B1H19_37495"/>
<proteinExistence type="predicted"/>
<gene>
    <name evidence="1" type="ORF">B1H19_37495</name>
</gene>
<dbReference type="EMBL" id="CP020569">
    <property type="protein sequence ID" value="ARF59121.1"/>
    <property type="molecule type" value="Genomic_DNA"/>
</dbReference>
<evidence type="ECO:0008006" key="3">
    <source>
        <dbReference type="Google" id="ProtNLM"/>
    </source>
</evidence>
<protein>
    <recommendedName>
        <fullName evidence="3">Peptidase C51 domain-containing protein</fullName>
    </recommendedName>
</protein>
<dbReference type="RefSeq" id="WP_083109313.1">
    <property type="nucleotide sequence ID" value="NZ_CP020569.1"/>
</dbReference>
<organism evidence="1 2">
    <name type="scientific">Streptomyces gilvosporeus</name>
    <dbReference type="NCBI Taxonomy" id="553510"/>
    <lineage>
        <taxon>Bacteria</taxon>
        <taxon>Bacillati</taxon>
        <taxon>Actinomycetota</taxon>
        <taxon>Actinomycetes</taxon>
        <taxon>Kitasatosporales</taxon>
        <taxon>Streptomycetaceae</taxon>
        <taxon>Streptomyces</taxon>
    </lineage>
</organism>
<dbReference type="Proteomes" id="UP000192726">
    <property type="component" value="Chromosome"/>
</dbReference>
<evidence type="ECO:0000313" key="1">
    <source>
        <dbReference type="EMBL" id="ARF59121.1"/>
    </source>
</evidence>
<sequence>MNQADTLIGIEKAEVGYREGYSNGHYNNHQKFSPAVPGLEWSQNQAWCETFQSWAFQQAQEKSLAPVTASCATAVNWYKSQGSFSYYPAIGALAFFGPGGGSHVGLVYKYDADNAYTIEGNTNANGSAEGNGVYLKTRPRRDGYLYGYGLPAFTEGVVTADPGLKGKAGFTYQATASSGAVGSPPTTPVEAALPWVSSNQLIWAAAHSVTEEKVTETGNSNPADDVALVQDALEKVMGVAPGDPHGVFEAETQQLYDRFRKEKLGYSGAEATGLPGTQSLVELGKRSELFNVRAGSTPALALPWIDMNQVVWAATHSAQEQEAQPAGSASAKADVTLVQEGLEKVMHTVVTDPTGIFEQATQSLYDDFRRTVLHFTEGDATGTPGEASLKELGQRSGLFQVRVGATPTGSPTSGTSVGLSGEIDPKEVTFNRYVNGGTLEEWITQGCSAAGVPATSSWISGFKTAAVREASGNPNVCNLWDSNAKTPHGFSEVHDFGDGQQRTGPPQKMNGTLAPFQCSRGIVQLIPQSFASQHVPGTSVNIYDPVASIAAAIGCLRNNHGVAADGSNLASKVQQFDPNRPRRGWAC</sequence>
<dbReference type="AlphaFoldDB" id="A0A1V0U1U4"/>
<name>A0A1V0U1U4_9ACTN</name>
<reference evidence="1 2" key="1">
    <citation type="submission" date="2017-04" db="EMBL/GenBank/DDBJ databases">
        <title>Complete Genome Sequence of Streptomyces gilvosporeus F607, a Capable Producer of Natamycin.</title>
        <authorList>
            <person name="Zong G."/>
            <person name="Zhong C."/>
            <person name="Fu J."/>
            <person name="Qin R."/>
            <person name="Cao G."/>
        </authorList>
    </citation>
    <scope>NUCLEOTIDE SEQUENCE [LARGE SCALE GENOMIC DNA]</scope>
    <source>
        <strain evidence="1 2">F607</strain>
    </source>
</reference>
<evidence type="ECO:0000313" key="2">
    <source>
        <dbReference type="Proteomes" id="UP000192726"/>
    </source>
</evidence>